<gene>
    <name evidence="2" type="ORF">Lalb_Chr02g0145601</name>
</gene>
<reference evidence="3" key="1">
    <citation type="journal article" date="2020" name="Nat. Commun.">
        <title>Genome sequence of the cluster root forming white lupin.</title>
        <authorList>
            <person name="Hufnagel B."/>
            <person name="Marques A."/>
            <person name="Soriano A."/>
            <person name="Marques L."/>
            <person name="Divol F."/>
            <person name="Doumas P."/>
            <person name="Sallet E."/>
            <person name="Mancinotti D."/>
            <person name="Carrere S."/>
            <person name="Marande W."/>
            <person name="Arribat S."/>
            <person name="Keller J."/>
            <person name="Huneau C."/>
            <person name="Blein T."/>
            <person name="Aime D."/>
            <person name="Laguerre M."/>
            <person name="Taylor J."/>
            <person name="Schubert V."/>
            <person name="Nelson M."/>
            <person name="Geu-Flores F."/>
            <person name="Crespi M."/>
            <person name="Gallardo-Guerrero K."/>
            <person name="Delaux P.-M."/>
            <person name="Salse J."/>
            <person name="Berges H."/>
            <person name="Guyot R."/>
            <person name="Gouzy J."/>
            <person name="Peret B."/>
        </authorList>
    </citation>
    <scope>NUCLEOTIDE SEQUENCE [LARGE SCALE GENOMIC DNA]</scope>
    <source>
        <strain evidence="3">cv. Amiga</strain>
    </source>
</reference>
<dbReference type="EMBL" id="WOCE01000002">
    <property type="protein sequence ID" value="KAE9618714.1"/>
    <property type="molecule type" value="Genomic_DNA"/>
</dbReference>
<name>A0A6A4R062_LUPAL</name>
<evidence type="ECO:0000313" key="3">
    <source>
        <dbReference type="Proteomes" id="UP000447434"/>
    </source>
</evidence>
<evidence type="ECO:0000313" key="2">
    <source>
        <dbReference type="EMBL" id="KAE9618714.1"/>
    </source>
</evidence>
<feature type="transmembrane region" description="Helical" evidence="1">
    <location>
        <begin position="69"/>
        <end position="93"/>
    </location>
</feature>
<dbReference type="AlphaFoldDB" id="A0A6A4R062"/>
<proteinExistence type="predicted"/>
<keyword evidence="3" id="KW-1185">Reference proteome</keyword>
<keyword evidence="1" id="KW-0472">Membrane</keyword>
<dbReference type="PANTHER" id="PTHR11206">
    <property type="entry name" value="MULTIDRUG RESISTANCE PROTEIN"/>
    <property type="match status" value="1"/>
</dbReference>
<keyword evidence="1" id="KW-0812">Transmembrane</keyword>
<evidence type="ECO:0000256" key="1">
    <source>
        <dbReference type="SAM" id="Phobius"/>
    </source>
</evidence>
<sequence>MEESVIPMEVEQKTERYNEEEQKHKVTWNGFSEEMKRICVVAGPMVIVISSQYLLQVVSITMVGHLGELYLSSAALAISLASVTGFSLIVSLYSH</sequence>
<dbReference type="OrthoDB" id="2126698at2759"/>
<keyword evidence="1" id="KW-1133">Transmembrane helix</keyword>
<organism evidence="2 3">
    <name type="scientific">Lupinus albus</name>
    <name type="common">White lupine</name>
    <name type="synonym">Lupinus termis</name>
    <dbReference type="NCBI Taxonomy" id="3870"/>
    <lineage>
        <taxon>Eukaryota</taxon>
        <taxon>Viridiplantae</taxon>
        <taxon>Streptophyta</taxon>
        <taxon>Embryophyta</taxon>
        <taxon>Tracheophyta</taxon>
        <taxon>Spermatophyta</taxon>
        <taxon>Magnoliopsida</taxon>
        <taxon>eudicotyledons</taxon>
        <taxon>Gunneridae</taxon>
        <taxon>Pentapetalae</taxon>
        <taxon>rosids</taxon>
        <taxon>fabids</taxon>
        <taxon>Fabales</taxon>
        <taxon>Fabaceae</taxon>
        <taxon>Papilionoideae</taxon>
        <taxon>50 kb inversion clade</taxon>
        <taxon>genistoids sensu lato</taxon>
        <taxon>core genistoids</taxon>
        <taxon>Genisteae</taxon>
        <taxon>Lupinus</taxon>
    </lineage>
</organism>
<dbReference type="Proteomes" id="UP000447434">
    <property type="component" value="Chromosome 2"/>
</dbReference>
<feature type="transmembrane region" description="Helical" evidence="1">
    <location>
        <begin position="38"/>
        <end position="63"/>
    </location>
</feature>
<evidence type="ECO:0008006" key="4">
    <source>
        <dbReference type="Google" id="ProtNLM"/>
    </source>
</evidence>
<comment type="caution">
    <text evidence="2">The sequence shown here is derived from an EMBL/GenBank/DDBJ whole genome shotgun (WGS) entry which is preliminary data.</text>
</comment>
<accession>A0A6A4R062</accession>
<protein>
    <recommendedName>
        <fullName evidence="4">Multi antimicrobial extrusion protein</fullName>
    </recommendedName>
</protein>